<reference evidence="2 3" key="1">
    <citation type="submission" date="2018-10" db="EMBL/GenBank/DDBJ databases">
        <title>Butyricimonas faecalis sp. nov., isolated from human faeces and emended description of the genus Butyricimonas.</title>
        <authorList>
            <person name="Le Roy T."/>
            <person name="Van der Smissen P."/>
            <person name="Paquot A."/>
            <person name="Delzenne N."/>
            <person name="Muccioli G."/>
            <person name="Collet J.-F."/>
            <person name="Cani P.D."/>
        </authorList>
    </citation>
    <scope>NUCLEOTIDE SEQUENCE [LARGE SCALE GENOMIC DNA]</scope>
    <source>
        <strain evidence="2 3">H184</strain>
    </source>
</reference>
<dbReference type="GeneID" id="60060395"/>
<name>A0A3Q9ITP8_9BACT</name>
<evidence type="ECO:0000313" key="3">
    <source>
        <dbReference type="Proteomes" id="UP000270673"/>
    </source>
</evidence>
<feature type="region of interest" description="Disordered" evidence="1">
    <location>
        <begin position="35"/>
        <end position="66"/>
    </location>
</feature>
<dbReference type="OrthoDB" id="800015at2"/>
<organism evidence="2 3">
    <name type="scientific">Butyricimonas faecalis</name>
    <dbReference type="NCBI Taxonomy" id="2093856"/>
    <lineage>
        <taxon>Bacteria</taxon>
        <taxon>Pseudomonadati</taxon>
        <taxon>Bacteroidota</taxon>
        <taxon>Bacteroidia</taxon>
        <taxon>Bacteroidales</taxon>
        <taxon>Odoribacteraceae</taxon>
        <taxon>Butyricimonas</taxon>
    </lineage>
</organism>
<dbReference type="RefSeq" id="WP_005779428.1">
    <property type="nucleotide sequence ID" value="NZ_CP032819.1"/>
</dbReference>
<protein>
    <submittedName>
        <fullName evidence="2">Uncharacterized protein</fullName>
    </submittedName>
</protein>
<keyword evidence="3" id="KW-1185">Reference proteome</keyword>
<evidence type="ECO:0000256" key="1">
    <source>
        <dbReference type="SAM" id="MobiDB-lite"/>
    </source>
</evidence>
<dbReference type="AlphaFoldDB" id="A0A3Q9ITP8"/>
<gene>
    <name evidence="2" type="ORF">D8S85_19710</name>
</gene>
<dbReference type="KEGG" id="buy:D8S85_19710"/>
<sequence>MWQIAAATGWSVKYILWGVNYQTLRMMLADAPHYEKENDNNRTGSKGGKGKPKSLSGFFQSRLKEQ</sequence>
<evidence type="ECO:0000313" key="2">
    <source>
        <dbReference type="EMBL" id="AZS31555.1"/>
    </source>
</evidence>
<dbReference type="EMBL" id="CP032819">
    <property type="protein sequence ID" value="AZS31555.1"/>
    <property type="molecule type" value="Genomic_DNA"/>
</dbReference>
<accession>A0A3Q9ITP8</accession>
<dbReference type="Proteomes" id="UP000270673">
    <property type="component" value="Chromosome"/>
</dbReference>
<proteinExistence type="predicted"/>